<comment type="caution">
    <text evidence="2">The sequence shown here is derived from an EMBL/GenBank/DDBJ whole genome shotgun (WGS) entry which is preliminary data.</text>
</comment>
<dbReference type="EMBL" id="JALJOS010000005">
    <property type="protein sequence ID" value="KAK9838959.1"/>
    <property type="molecule type" value="Genomic_DNA"/>
</dbReference>
<sequence length="268" mass="28472">MVGRFQGDSQLKGMSVNLQAEESLLGSSPTADHQTMFIQVPPIPSNGVLYVDCIHDGRLSSSKQVVIVQDAGVQKDLQGLALSDLQGMKNICVSEVTMSLKWVEDSRKLQQLYTDMIAAATEDDIDDLVLDLGQVLPFAQPSTSSSSPGTPITQAEAAWICPVALRLVRFARSQNLLELAALIMPIASAGLALEGADDVMDINHQSLPVNEGDKPVPARQAETSSPAASAADRHFGNMPMPPLRLSTAVSLDLDMVPSPGTGMGVQLL</sequence>
<evidence type="ECO:0000256" key="1">
    <source>
        <dbReference type="SAM" id="MobiDB-lite"/>
    </source>
</evidence>
<protein>
    <submittedName>
        <fullName evidence="2">Uncharacterized protein</fullName>
    </submittedName>
</protein>
<organism evidence="2 3">
    <name type="scientific">Apatococcus lobatus</name>
    <dbReference type="NCBI Taxonomy" id="904363"/>
    <lineage>
        <taxon>Eukaryota</taxon>
        <taxon>Viridiplantae</taxon>
        <taxon>Chlorophyta</taxon>
        <taxon>core chlorophytes</taxon>
        <taxon>Trebouxiophyceae</taxon>
        <taxon>Chlorellales</taxon>
        <taxon>Chlorellaceae</taxon>
        <taxon>Apatococcus</taxon>
    </lineage>
</organism>
<gene>
    <name evidence="2" type="ORF">WJX74_006774</name>
</gene>
<evidence type="ECO:0000313" key="2">
    <source>
        <dbReference type="EMBL" id="KAK9838959.1"/>
    </source>
</evidence>
<proteinExistence type="predicted"/>
<reference evidence="2 3" key="1">
    <citation type="journal article" date="2024" name="Nat. Commun.">
        <title>Phylogenomics reveals the evolutionary origins of lichenization in chlorophyte algae.</title>
        <authorList>
            <person name="Puginier C."/>
            <person name="Libourel C."/>
            <person name="Otte J."/>
            <person name="Skaloud P."/>
            <person name="Haon M."/>
            <person name="Grisel S."/>
            <person name="Petersen M."/>
            <person name="Berrin J.G."/>
            <person name="Delaux P.M."/>
            <person name="Dal Grande F."/>
            <person name="Keller J."/>
        </authorList>
    </citation>
    <scope>NUCLEOTIDE SEQUENCE [LARGE SCALE GENOMIC DNA]</scope>
    <source>
        <strain evidence="2 3">SAG 2145</strain>
    </source>
</reference>
<dbReference type="Proteomes" id="UP001438707">
    <property type="component" value="Unassembled WGS sequence"/>
</dbReference>
<name>A0AAW1RZ34_9CHLO</name>
<keyword evidence="3" id="KW-1185">Reference proteome</keyword>
<dbReference type="AlphaFoldDB" id="A0AAW1RZ34"/>
<accession>A0AAW1RZ34</accession>
<feature type="region of interest" description="Disordered" evidence="1">
    <location>
        <begin position="207"/>
        <end position="234"/>
    </location>
</feature>
<evidence type="ECO:0000313" key="3">
    <source>
        <dbReference type="Proteomes" id="UP001438707"/>
    </source>
</evidence>